<protein>
    <submittedName>
        <fullName evidence="2">Uncharacterized protein</fullName>
    </submittedName>
</protein>
<feature type="compositionally biased region" description="Polar residues" evidence="1">
    <location>
        <begin position="1"/>
        <end position="13"/>
    </location>
</feature>
<dbReference type="EMBL" id="KB445556">
    <property type="protein sequence ID" value="EMC95713.1"/>
    <property type="molecule type" value="Genomic_DNA"/>
</dbReference>
<evidence type="ECO:0000256" key="1">
    <source>
        <dbReference type="SAM" id="MobiDB-lite"/>
    </source>
</evidence>
<accession>M2MVY0</accession>
<proteinExistence type="predicted"/>
<dbReference type="KEGG" id="bcom:BAUCODRAFT_157121"/>
<organism evidence="2 3">
    <name type="scientific">Baudoinia panamericana (strain UAMH 10762)</name>
    <name type="common">Angels' share fungus</name>
    <name type="synonym">Baudoinia compniacensis (strain UAMH 10762)</name>
    <dbReference type="NCBI Taxonomy" id="717646"/>
    <lineage>
        <taxon>Eukaryota</taxon>
        <taxon>Fungi</taxon>
        <taxon>Dikarya</taxon>
        <taxon>Ascomycota</taxon>
        <taxon>Pezizomycotina</taxon>
        <taxon>Dothideomycetes</taxon>
        <taxon>Dothideomycetidae</taxon>
        <taxon>Mycosphaerellales</taxon>
        <taxon>Teratosphaeriaceae</taxon>
        <taxon>Baudoinia</taxon>
    </lineage>
</organism>
<evidence type="ECO:0000313" key="3">
    <source>
        <dbReference type="Proteomes" id="UP000011761"/>
    </source>
</evidence>
<dbReference type="GeneID" id="19109328"/>
<dbReference type="HOGENOM" id="CLU_2222756_0_0_1"/>
<dbReference type="Proteomes" id="UP000011761">
    <property type="component" value="Unassembled WGS sequence"/>
</dbReference>
<reference evidence="2 3" key="1">
    <citation type="journal article" date="2012" name="PLoS Pathog.">
        <title>Diverse lifestyles and strategies of plant pathogenesis encoded in the genomes of eighteen Dothideomycetes fungi.</title>
        <authorList>
            <person name="Ohm R.A."/>
            <person name="Feau N."/>
            <person name="Henrissat B."/>
            <person name="Schoch C.L."/>
            <person name="Horwitz B.A."/>
            <person name="Barry K.W."/>
            <person name="Condon B.J."/>
            <person name="Copeland A.C."/>
            <person name="Dhillon B."/>
            <person name="Glaser F."/>
            <person name="Hesse C.N."/>
            <person name="Kosti I."/>
            <person name="LaButti K."/>
            <person name="Lindquist E.A."/>
            <person name="Lucas S."/>
            <person name="Salamov A.A."/>
            <person name="Bradshaw R.E."/>
            <person name="Ciuffetti L."/>
            <person name="Hamelin R.C."/>
            <person name="Kema G.H.J."/>
            <person name="Lawrence C."/>
            <person name="Scott J.A."/>
            <person name="Spatafora J.W."/>
            <person name="Turgeon B.G."/>
            <person name="de Wit P.J.G.M."/>
            <person name="Zhong S."/>
            <person name="Goodwin S.B."/>
            <person name="Grigoriev I.V."/>
        </authorList>
    </citation>
    <scope>NUCLEOTIDE SEQUENCE [LARGE SCALE GENOMIC DNA]</scope>
    <source>
        <strain evidence="2 3">UAMH 10762</strain>
    </source>
</reference>
<dbReference type="AlphaFoldDB" id="M2MVY0"/>
<sequence length="106" mass="10949">MSGNTPANATQLANVGAARMRNQPPTVRAEDLPTLASTTTSVHPSDVGKAASVDAAMLKLARVWKGFIDADAEQHAAVVMALGTKWFGDPVWGEALTAMVGGFAGQ</sequence>
<keyword evidence="3" id="KW-1185">Reference proteome</keyword>
<evidence type="ECO:0000313" key="2">
    <source>
        <dbReference type="EMBL" id="EMC95713.1"/>
    </source>
</evidence>
<gene>
    <name evidence="2" type="ORF">BAUCODRAFT_157121</name>
</gene>
<name>M2MVY0_BAUPA</name>
<dbReference type="RefSeq" id="XP_007677120.1">
    <property type="nucleotide sequence ID" value="XM_007678930.1"/>
</dbReference>
<feature type="region of interest" description="Disordered" evidence="1">
    <location>
        <begin position="1"/>
        <end position="46"/>
    </location>
</feature>